<sequence>MKIFVLSLLNSVERREKVSTLLKEHKLNFEFIDGIDGRKADPHLLALYNEREFIYNYGRKAVLGELGCYASHMLAWKKCIELNESIVIFEDDFRLKEGAVQALDECEKLIDDYHFIRLEDGNKKPQYKVKSTNGMTLFNYFKVPQCATCYAISPIAAKKLLNNSEHISLPVDVFIRNVWMHQQPIYSLEPFHVTVGTDTSIIGKRKRKQKKSLVTRLMCISYKIRSIIFNLCTQGLFFLQNKRKKLR</sequence>
<dbReference type="OrthoDB" id="9816113at2"/>
<dbReference type="CDD" id="cd06532">
    <property type="entry name" value="Glyco_transf_25"/>
    <property type="match status" value="1"/>
</dbReference>
<dbReference type="Proteomes" id="UP000240987">
    <property type="component" value="Unassembled WGS sequence"/>
</dbReference>
<proteinExistence type="predicted"/>
<protein>
    <submittedName>
        <fullName evidence="2">Glycosyltransferase</fullName>
    </submittedName>
</protein>
<dbReference type="EMBL" id="PYMJ01000005">
    <property type="protein sequence ID" value="PSU49836.1"/>
    <property type="molecule type" value="Genomic_DNA"/>
</dbReference>
<evidence type="ECO:0000259" key="1">
    <source>
        <dbReference type="Pfam" id="PF01755"/>
    </source>
</evidence>
<dbReference type="GO" id="GO:0016740">
    <property type="term" value="F:transferase activity"/>
    <property type="evidence" value="ECO:0007669"/>
    <property type="project" value="UniProtKB-KW"/>
</dbReference>
<reference evidence="2 3" key="1">
    <citation type="submission" date="2018-01" db="EMBL/GenBank/DDBJ databases">
        <title>Whole genome sequencing of Histamine producing bacteria.</title>
        <authorList>
            <person name="Butler K."/>
        </authorList>
    </citation>
    <scope>NUCLEOTIDE SEQUENCE [LARGE SCALE GENOMIC DNA]</scope>
    <source>
        <strain evidence="2 3">JCM 12947</strain>
    </source>
</reference>
<keyword evidence="2" id="KW-0808">Transferase</keyword>
<evidence type="ECO:0000313" key="3">
    <source>
        <dbReference type="Proteomes" id="UP000240987"/>
    </source>
</evidence>
<dbReference type="AlphaFoldDB" id="A0A2T3JLE9"/>
<dbReference type="RefSeq" id="WP_107242048.1">
    <property type="nucleotide sequence ID" value="NZ_PYMJ01000005.1"/>
</dbReference>
<evidence type="ECO:0000313" key="2">
    <source>
        <dbReference type="EMBL" id="PSU49836.1"/>
    </source>
</evidence>
<feature type="domain" description="Glycosyl transferase family 25" evidence="1">
    <location>
        <begin position="2"/>
        <end position="175"/>
    </location>
</feature>
<organism evidence="2 3">
    <name type="scientific">Photobacterium frigidiphilum</name>
    <dbReference type="NCBI Taxonomy" id="264736"/>
    <lineage>
        <taxon>Bacteria</taxon>
        <taxon>Pseudomonadati</taxon>
        <taxon>Pseudomonadota</taxon>
        <taxon>Gammaproteobacteria</taxon>
        <taxon>Vibrionales</taxon>
        <taxon>Vibrionaceae</taxon>
        <taxon>Photobacterium</taxon>
    </lineage>
</organism>
<keyword evidence="3" id="KW-1185">Reference proteome</keyword>
<name>A0A2T3JLE9_9GAMM</name>
<dbReference type="Pfam" id="PF01755">
    <property type="entry name" value="Glyco_transf_25"/>
    <property type="match status" value="1"/>
</dbReference>
<gene>
    <name evidence="2" type="ORF">C9J12_06895</name>
</gene>
<comment type="caution">
    <text evidence="2">The sequence shown here is derived from an EMBL/GenBank/DDBJ whole genome shotgun (WGS) entry which is preliminary data.</text>
</comment>
<accession>A0A2T3JLE9</accession>
<dbReference type="InterPro" id="IPR002654">
    <property type="entry name" value="Glyco_trans_25"/>
</dbReference>